<dbReference type="InterPro" id="IPR005074">
    <property type="entry name" value="Peptidase_C39"/>
</dbReference>
<dbReference type="PROSITE" id="PS50929">
    <property type="entry name" value="ABC_TM1F"/>
    <property type="match status" value="1"/>
</dbReference>
<dbReference type="Proteomes" id="UP001468095">
    <property type="component" value="Unassembled WGS sequence"/>
</dbReference>
<dbReference type="SUPFAM" id="SSF90123">
    <property type="entry name" value="ABC transporter transmembrane region"/>
    <property type="match status" value="1"/>
</dbReference>
<evidence type="ECO:0000256" key="8">
    <source>
        <dbReference type="ARBA" id="ARBA00023136"/>
    </source>
</evidence>
<dbReference type="Gene3D" id="3.40.50.300">
    <property type="entry name" value="P-loop containing nucleotide triphosphate hydrolases"/>
    <property type="match status" value="1"/>
</dbReference>
<feature type="domain" description="ABC transporter" evidence="11">
    <location>
        <begin position="491"/>
        <end position="724"/>
    </location>
</feature>
<dbReference type="SUPFAM" id="SSF52540">
    <property type="entry name" value="P-loop containing nucleoside triphosphate hydrolases"/>
    <property type="match status" value="1"/>
</dbReference>
<dbReference type="InterPro" id="IPR039421">
    <property type="entry name" value="Type_1_exporter"/>
</dbReference>
<keyword evidence="5" id="KW-0547">Nucleotide-binding</keyword>
<dbReference type="PANTHER" id="PTHR24221:SF606">
    <property type="entry name" value="COLICIN V SECRETION-PROCESSING ATP-BINDING PROTEIN"/>
    <property type="match status" value="1"/>
</dbReference>
<dbReference type="PROSITE" id="PS00211">
    <property type="entry name" value="ABC_TRANSPORTER_1"/>
    <property type="match status" value="1"/>
</dbReference>
<evidence type="ECO:0000256" key="6">
    <source>
        <dbReference type="ARBA" id="ARBA00022840"/>
    </source>
</evidence>
<dbReference type="InterPro" id="IPR003439">
    <property type="entry name" value="ABC_transporter-like_ATP-bd"/>
</dbReference>
<protein>
    <recommendedName>
        <fullName evidence="3">ABC-type xenobiotic transporter</fullName>
        <ecNumber evidence="3">7.6.2.2</ecNumber>
    </recommendedName>
</protein>
<feature type="transmembrane region" description="Helical" evidence="10">
    <location>
        <begin position="206"/>
        <end position="227"/>
    </location>
</feature>
<evidence type="ECO:0000259" key="12">
    <source>
        <dbReference type="PROSITE" id="PS50929"/>
    </source>
</evidence>
<dbReference type="InterPro" id="IPR027417">
    <property type="entry name" value="P-loop_NTPase"/>
</dbReference>
<dbReference type="EC" id="7.6.2.2" evidence="3"/>
<dbReference type="EMBL" id="JBCGBG010000008">
    <property type="protein sequence ID" value="MEL7698051.1"/>
    <property type="molecule type" value="Genomic_DNA"/>
</dbReference>
<dbReference type="CDD" id="cd03246">
    <property type="entry name" value="ABCC_Protease_Secretion"/>
    <property type="match status" value="1"/>
</dbReference>
<feature type="transmembrane region" description="Helical" evidence="10">
    <location>
        <begin position="309"/>
        <end position="327"/>
    </location>
</feature>
<name>A0ABU9MSQ8_9GAMM</name>
<dbReference type="InterPro" id="IPR003593">
    <property type="entry name" value="AAA+_ATPase"/>
</dbReference>
<evidence type="ECO:0000256" key="4">
    <source>
        <dbReference type="ARBA" id="ARBA00022692"/>
    </source>
</evidence>
<dbReference type="Gene3D" id="3.90.70.10">
    <property type="entry name" value="Cysteine proteinases"/>
    <property type="match status" value="1"/>
</dbReference>
<keyword evidence="8 10" id="KW-0472">Membrane</keyword>
<evidence type="ECO:0000256" key="7">
    <source>
        <dbReference type="ARBA" id="ARBA00022989"/>
    </source>
</evidence>
<dbReference type="InterPro" id="IPR036640">
    <property type="entry name" value="ABC1_TM_sf"/>
</dbReference>
<evidence type="ECO:0000256" key="2">
    <source>
        <dbReference type="ARBA" id="ARBA00006526"/>
    </source>
</evidence>
<organism evidence="14 15">
    <name type="scientific">Pantoea brenneri</name>
    <dbReference type="NCBI Taxonomy" id="472694"/>
    <lineage>
        <taxon>Bacteria</taxon>
        <taxon>Pseudomonadati</taxon>
        <taxon>Pseudomonadota</taxon>
        <taxon>Gammaproteobacteria</taxon>
        <taxon>Enterobacterales</taxon>
        <taxon>Erwiniaceae</taxon>
        <taxon>Pantoea</taxon>
    </lineage>
</organism>
<proteinExistence type="inferred from homology"/>
<feature type="domain" description="Peptidase C39" evidence="13">
    <location>
        <begin position="20"/>
        <end position="139"/>
    </location>
</feature>
<evidence type="ECO:0000313" key="15">
    <source>
        <dbReference type="Proteomes" id="UP001468095"/>
    </source>
</evidence>
<dbReference type="SMART" id="SM00382">
    <property type="entry name" value="AAA"/>
    <property type="match status" value="1"/>
</dbReference>
<dbReference type="Pfam" id="PF00664">
    <property type="entry name" value="ABC_membrane"/>
    <property type="match status" value="1"/>
</dbReference>
<evidence type="ECO:0000313" key="14">
    <source>
        <dbReference type="EMBL" id="MEL7698051.1"/>
    </source>
</evidence>
<keyword evidence="7 10" id="KW-1133">Transmembrane helix</keyword>
<dbReference type="InterPro" id="IPR017871">
    <property type="entry name" value="ABC_transporter-like_CS"/>
</dbReference>
<feature type="transmembrane region" description="Helical" evidence="10">
    <location>
        <begin position="285"/>
        <end position="303"/>
    </location>
</feature>
<comment type="similarity">
    <text evidence="2">Belongs to the ABC transporter superfamily. Drug exporter-2 (TC 3.A.1.117) family.</text>
</comment>
<dbReference type="Gene3D" id="1.20.1560.10">
    <property type="entry name" value="ABC transporter type 1, transmembrane domain"/>
    <property type="match status" value="1"/>
</dbReference>
<feature type="transmembrane region" description="Helical" evidence="10">
    <location>
        <begin position="391"/>
        <end position="413"/>
    </location>
</feature>
<feature type="transmembrane region" description="Helical" evidence="10">
    <location>
        <begin position="173"/>
        <end position="194"/>
    </location>
</feature>
<dbReference type="Pfam" id="PF00005">
    <property type="entry name" value="ABC_tran"/>
    <property type="match status" value="1"/>
</dbReference>
<evidence type="ECO:0000256" key="5">
    <source>
        <dbReference type="ARBA" id="ARBA00022741"/>
    </source>
</evidence>
<evidence type="ECO:0000256" key="1">
    <source>
        <dbReference type="ARBA" id="ARBA00004651"/>
    </source>
</evidence>
<dbReference type="CDD" id="cd02419">
    <property type="entry name" value="Peptidase_C39C"/>
    <property type="match status" value="1"/>
</dbReference>
<comment type="catalytic activity">
    <reaction evidence="9">
        <text>ATP + H2O + xenobioticSide 1 = ADP + phosphate + xenobioticSide 2.</text>
        <dbReference type="EC" id="7.6.2.2"/>
    </reaction>
</comment>
<dbReference type="Pfam" id="PF03412">
    <property type="entry name" value="Peptidase_C39"/>
    <property type="match status" value="1"/>
</dbReference>
<gene>
    <name evidence="14" type="ORF">AABB92_20635</name>
</gene>
<dbReference type="RefSeq" id="WP_152659112.1">
    <property type="nucleotide sequence ID" value="NZ_JBCGBG010000008.1"/>
</dbReference>
<evidence type="ECO:0000256" key="9">
    <source>
        <dbReference type="ARBA" id="ARBA00034018"/>
    </source>
</evidence>
<dbReference type="PROSITE" id="PS50990">
    <property type="entry name" value="PEPTIDASE_C39"/>
    <property type="match status" value="1"/>
</dbReference>
<evidence type="ECO:0000256" key="3">
    <source>
        <dbReference type="ARBA" id="ARBA00012191"/>
    </source>
</evidence>
<keyword evidence="6" id="KW-0067">ATP-binding</keyword>
<dbReference type="PANTHER" id="PTHR24221">
    <property type="entry name" value="ATP-BINDING CASSETTE SUB-FAMILY B"/>
    <property type="match status" value="1"/>
</dbReference>
<keyword evidence="4 10" id="KW-0812">Transmembrane</keyword>
<sequence>MLLKDKLNFRWFNRLPMIRQSQATECGLACLGMVANYHGHEIDMITLRRRFATSLKGATLADVIAMAQQLNMSSRALRVDLEELSKLRMPCILHWELNHFVVLKKVRGNKITLHDPARGIRELTFAEASKAFTGVALELIPSSTFEVKEEKASISMMKLVGSVTGVKSAFCQVLILSVVLELFGVLSPFFMQWVMDMVLVSADYSLLTLLGVGFIMIALFQTMISALRSWVMSWFSSQLSVQWTVNVCQHMLKLPLDWFESRHVGDILSRYGSLNTIQSTLTSRFISTVLDGVMSIVTVMMLFIYNAKLAWLVIALFVAYGLLRFLAYDPVRRANEEQIISSARTQSSLLETLRGIQAVKTNNKQIPRLSAYMNFLVESTNKGIVMQKLNILFGSAQGILTSVGRVVLVWLAALQVLDGNFSAGMLTAFISFSDQFMSRGAGLINAIIDFRMLRMHGERLADIVLSETEPCEEASPSLLDHSDEPEIPQDIALEHICFRYAPTEPWVIDDISLTIKAGESVAIVGPSGQGKTTLAKIILGLLHPESGVITVGGMDITKTGLQHHRNRIGCVMQDDILFSGSISENISFFDNEPDHAKITWVARLAQIHGDIMKMPMNYQSLVGDMGSFLSGGQLQRILLARALYREPKILVLDEATSHLDIYNEKQINNAIKRMNITRIIIAHRPETIRSADRIVMLNNGKFSEITADQLFSPADNERKVEKENEQPDM</sequence>
<evidence type="ECO:0000256" key="10">
    <source>
        <dbReference type="SAM" id="Phobius"/>
    </source>
</evidence>
<dbReference type="InterPro" id="IPR011527">
    <property type="entry name" value="ABC1_TM_dom"/>
</dbReference>
<reference evidence="14 15" key="1">
    <citation type="submission" date="2024-04" db="EMBL/GenBank/DDBJ databases">
        <authorList>
            <person name="Suleimanova A.D."/>
            <person name="Pudova D.S."/>
            <person name="Shagimardanova E.I."/>
            <person name="Sharipova M.R."/>
        </authorList>
    </citation>
    <scope>NUCLEOTIDE SEQUENCE [LARGE SCALE GENOMIC DNA]</scope>
    <source>
        <strain evidence="14 15">3.1</strain>
    </source>
</reference>
<dbReference type="PROSITE" id="PS50893">
    <property type="entry name" value="ABC_TRANSPORTER_2"/>
    <property type="match status" value="1"/>
</dbReference>
<dbReference type="CDD" id="cd18567">
    <property type="entry name" value="ABC_6TM_CvaB_RaxB_like"/>
    <property type="match status" value="1"/>
</dbReference>
<dbReference type="InterPro" id="IPR033838">
    <property type="entry name" value="CvaB_peptidase"/>
</dbReference>
<accession>A0ABU9MSQ8</accession>
<feature type="domain" description="ABC transmembrane type-1" evidence="12">
    <location>
        <begin position="173"/>
        <end position="452"/>
    </location>
</feature>
<evidence type="ECO:0000259" key="11">
    <source>
        <dbReference type="PROSITE" id="PS50893"/>
    </source>
</evidence>
<evidence type="ECO:0000259" key="13">
    <source>
        <dbReference type="PROSITE" id="PS50990"/>
    </source>
</evidence>
<keyword evidence="15" id="KW-1185">Reference proteome</keyword>
<comment type="caution">
    <text evidence="14">The sequence shown here is derived from an EMBL/GenBank/DDBJ whole genome shotgun (WGS) entry which is preliminary data.</text>
</comment>
<comment type="subcellular location">
    <subcellularLocation>
        <location evidence="1">Cell membrane</location>
        <topology evidence="1">Multi-pass membrane protein</topology>
    </subcellularLocation>
</comment>